<name>A0AAV0LN45_9ROSI</name>
<dbReference type="EMBL" id="CAMGYJ010000006">
    <property type="protein sequence ID" value="CAI0434876.1"/>
    <property type="molecule type" value="Genomic_DNA"/>
</dbReference>
<comment type="caution">
    <text evidence="2">The sequence shown here is derived from an EMBL/GenBank/DDBJ whole genome shotgun (WGS) entry which is preliminary data.</text>
</comment>
<dbReference type="SUPFAM" id="SSF50382">
    <property type="entry name" value="Agglutinin"/>
    <property type="match status" value="3"/>
</dbReference>
<dbReference type="InterPro" id="IPR008998">
    <property type="entry name" value="Agglutinin"/>
</dbReference>
<evidence type="ECO:0000259" key="1">
    <source>
        <dbReference type="SMART" id="SM00791"/>
    </source>
</evidence>
<dbReference type="Proteomes" id="UP001154282">
    <property type="component" value="Unassembled WGS sequence"/>
</dbReference>
<protein>
    <recommendedName>
        <fullName evidence="1">Agglutinin domain-containing protein</fullName>
    </recommendedName>
</protein>
<dbReference type="AlphaFoldDB" id="A0AAV0LN45"/>
<evidence type="ECO:0000313" key="2">
    <source>
        <dbReference type="EMBL" id="CAI0434876.1"/>
    </source>
</evidence>
<proteinExistence type="predicted"/>
<dbReference type="InterPro" id="IPR053237">
    <property type="entry name" value="Natterin_C"/>
</dbReference>
<dbReference type="PANTHER" id="PTHR39244">
    <property type="entry name" value="NATTERIN-4"/>
    <property type="match status" value="1"/>
</dbReference>
<reference evidence="2" key="1">
    <citation type="submission" date="2022-08" db="EMBL/GenBank/DDBJ databases">
        <authorList>
            <person name="Gutierrez-Valencia J."/>
        </authorList>
    </citation>
    <scope>NUCLEOTIDE SEQUENCE</scope>
</reference>
<evidence type="ECO:0000313" key="3">
    <source>
        <dbReference type="Proteomes" id="UP001154282"/>
    </source>
</evidence>
<gene>
    <name evidence="2" type="ORF">LITE_LOCUS24463</name>
</gene>
<dbReference type="InterPro" id="IPR036242">
    <property type="entry name" value="Agglutinin_dom_sf"/>
</dbReference>
<dbReference type="PANTHER" id="PTHR39244:SF5">
    <property type="entry name" value="NATTERIN-3-LIKE"/>
    <property type="match status" value="1"/>
</dbReference>
<feature type="domain" description="Agglutinin" evidence="1">
    <location>
        <begin position="26"/>
        <end position="138"/>
    </location>
</feature>
<organism evidence="2 3">
    <name type="scientific">Linum tenue</name>
    <dbReference type="NCBI Taxonomy" id="586396"/>
    <lineage>
        <taxon>Eukaryota</taxon>
        <taxon>Viridiplantae</taxon>
        <taxon>Streptophyta</taxon>
        <taxon>Embryophyta</taxon>
        <taxon>Tracheophyta</taxon>
        <taxon>Spermatophyta</taxon>
        <taxon>Magnoliopsida</taxon>
        <taxon>eudicotyledons</taxon>
        <taxon>Gunneridae</taxon>
        <taxon>Pentapetalae</taxon>
        <taxon>rosids</taxon>
        <taxon>fabids</taxon>
        <taxon>Malpighiales</taxon>
        <taxon>Linaceae</taxon>
        <taxon>Linum</taxon>
    </lineage>
</organism>
<accession>A0AAV0LN45</accession>
<dbReference type="Gene3D" id="2.80.10.50">
    <property type="match status" value="3"/>
</dbReference>
<dbReference type="SMART" id="SM00791">
    <property type="entry name" value="Agglutinin"/>
    <property type="match status" value="1"/>
</dbReference>
<sequence length="315" mass="35521">MTVSGLVHLRCSYTNKYWVSYWESLLVLPKHVAFKGDNGQYLLLAGSKALSTLNSLAATLAIHPWGMSPNWTWGDSSDSTTDNADTLFWPVKVRKSVIVLRNYNNSYFYKRLTTEGKPSCLNSGVSTISKEARIGVEEVVISRSIYDMDFYLMSDSTTNNADTLFWLVKFGKSVIVLRNYNNSYFCKRLATEGKPSCLNAGVSTISKEARIGVEELVISRSIYDVDFYLMSESTTDNADTLFWPVKVGKSAIMLRNYNNSYFCKRLATEGKPSCLNAGVSTISKEARIGMEELVISRSIYDVDFYLMRSLRKHPD</sequence>
<keyword evidence="3" id="KW-1185">Reference proteome</keyword>